<evidence type="ECO:0000313" key="2">
    <source>
        <dbReference type="Proteomes" id="UP001054945"/>
    </source>
</evidence>
<dbReference type="AlphaFoldDB" id="A0AAV4UWL1"/>
<comment type="caution">
    <text evidence="1">The sequence shown here is derived from an EMBL/GenBank/DDBJ whole genome shotgun (WGS) entry which is preliminary data.</text>
</comment>
<organism evidence="1 2">
    <name type="scientific">Caerostris extrusa</name>
    <name type="common">Bark spider</name>
    <name type="synonym">Caerostris bankana</name>
    <dbReference type="NCBI Taxonomy" id="172846"/>
    <lineage>
        <taxon>Eukaryota</taxon>
        <taxon>Metazoa</taxon>
        <taxon>Ecdysozoa</taxon>
        <taxon>Arthropoda</taxon>
        <taxon>Chelicerata</taxon>
        <taxon>Arachnida</taxon>
        <taxon>Araneae</taxon>
        <taxon>Araneomorphae</taxon>
        <taxon>Entelegynae</taxon>
        <taxon>Araneoidea</taxon>
        <taxon>Araneidae</taxon>
        <taxon>Caerostris</taxon>
    </lineage>
</organism>
<gene>
    <name evidence="1" type="ORF">CEXT_295951</name>
</gene>
<dbReference type="EMBL" id="BPLR01013610">
    <property type="protein sequence ID" value="GIY62335.1"/>
    <property type="molecule type" value="Genomic_DNA"/>
</dbReference>
<accession>A0AAV4UWL1</accession>
<evidence type="ECO:0000313" key="1">
    <source>
        <dbReference type="EMBL" id="GIY62335.1"/>
    </source>
</evidence>
<reference evidence="1 2" key="1">
    <citation type="submission" date="2021-06" db="EMBL/GenBank/DDBJ databases">
        <title>Caerostris extrusa draft genome.</title>
        <authorList>
            <person name="Kono N."/>
            <person name="Arakawa K."/>
        </authorList>
    </citation>
    <scope>NUCLEOTIDE SEQUENCE [LARGE SCALE GENOMIC DNA]</scope>
</reference>
<sequence>MRCLITASVPHNTQFGHEMMSNLNRYAARQSWPVSHRQAATTGFKTLKKSLPATISHSAEGADLNSLAFTNRTSTFQSSTFPPSTDQECHWDVNSTAGTDVRYASSNAVQNENFNYFNSSQGLTFSAAQHFENSACTSGVENPAMPYFNAAYTSELNPVEQPCTNYSAWMQHYPDLSFYNQLPPNSPAPSVGLTKYDLQIDLIYGGVWNS</sequence>
<dbReference type="Proteomes" id="UP001054945">
    <property type="component" value="Unassembled WGS sequence"/>
</dbReference>
<proteinExistence type="predicted"/>
<name>A0AAV4UWL1_CAEEX</name>
<keyword evidence="2" id="KW-1185">Reference proteome</keyword>
<protein>
    <submittedName>
        <fullName evidence="1">Uncharacterized protein</fullName>
    </submittedName>
</protein>